<dbReference type="EMBL" id="BMFR01000012">
    <property type="protein sequence ID" value="GGG80349.1"/>
    <property type="molecule type" value="Genomic_DNA"/>
</dbReference>
<gene>
    <name evidence="1" type="ORF">GCM10011398_27150</name>
</gene>
<dbReference type="AlphaFoldDB" id="A0A917HI84"/>
<name>A0A917HI84_9BACI</name>
<dbReference type="Pfam" id="PF13030">
    <property type="entry name" value="DUF3891"/>
    <property type="match status" value="1"/>
</dbReference>
<comment type="caution">
    <text evidence="1">The sequence shown here is derived from an EMBL/GenBank/DDBJ whole genome shotgun (WGS) entry which is preliminary data.</text>
</comment>
<dbReference type="InterPro" id="IPR024992">
    <property type="entry name" value="DUF3891"/>
</dbReference>
<sequence length="256" mass="30160">MIIRERQNGFVMIEQDNHAAISGQLITNWKDSLFEGHEFRKSVEYAIYKHDCGWVPFDKEPFWNDYQQAPYSFVDFPTLPKLVFYKNGIDEVEYADTYAALLSSNHYMQFLLHDNSPEGQKFVQQEKDRQKKIIHTLTNFDQSLFEFHYGLLKLCDNVSLYICLNEPESSTETTHHFFKDGVPIPSTLPIYDDYNLKLHWKDAGTIEMSKFPFKAPITIRLKQKILTKDIITRYGLLKSYQNSHFQEIKIRLVPAE</sequence>
<keyword evidence="2" id="KW-1185">Reference proteome</keyword>
<organism evidence="1 2">
    <name type="scientific">Virgibacillus oceani</name>
    <dbReference type="NCBI Taxonomy" id="1479511"/>
    <lineage>
        <taxon>Bacteria</taxon>
        <taxon>Bacillati</taxon>
        <taxon>Bacillota</taxon>
        <taxon>Bacilli</taxon>
        <taxon>Bacillales</taxon>
        <taxon>Bacillaceae</taxon>
        <taxon>Virgibacillus</taxon>
    </lineage>
</organism>
<dbReference type="Proteomes" id="UP000622860">
    <property type="component" value="Unassembled WGS sequence"/>
</dbReference>
<evidence type="ECO:0000313" key="1">
    <source>
        <dbReference type="EMBL" id="GGG80349.1"/>
    </source>
</evidence>
<protein>
    <submittedName>
        <fullName evidence="1">Serine hydroxymethyltransferase</fullName>
    </submittedName>
</protein>
<reference evidence="1" key="1">
    <citation type="journal article" date="2014" name="Int. J. Syst. Evol. Microbiol.">
        <title>Complete genome sequence of Corynebacterium casei LMG S-19264T (=DSM 44701T), isolated from a smear-ripened cheese.</title>
        <authorList>
            <consortium name="US DOE Joint Genome Institute (JGI-PGF)"/>
            <person name="Walter F."/>
            <person name="Albersmeier A."/>
            <person name="Kalinowski J."/>
            <person name="Ruckert C."/>
        </authorList>
    </citation>
    <scope>NUCLEOTIDE SEQUENCE</scope>
    <source>
        <strain evidence="1">CGMCC 1.12754</strain>
    </source>
</reference>
<accession>A0A917HI84</accession>
<dbReference type="RefSeq" id="WP_188455924.1">
    <property type="nucleotide sequence ID" value="NZ_BMFR01000012.1"/>
</dbReference>
<reference evidence="1" key="2">
    <citation type="submission" date="2020-09" db="EMBL/GenBank/DDBJ databases">
        <authorList>
            <person name="Sun Q."/>
            <person name="Zhou Y."/>
        </authorList>
    </citation>
    <scope>NUCLEOTIDE SEQUENCE</scope>
    <source>
        <strain evidence="1">CGMCC 1.12754</strain>
    </source>
</reference>
<evidence type="ECO:0000313" key="2">
    <source>
        <dbReference type="Proteomes" id="UP000622860"/>
    </source>
</evidence>
<proteinExistence type="predicted"/>